<dbReference type="PANTHER" id="PTHR12149">
    <property type="entry name" value="FRUCTOSAMINE 3 KINASE-RELATED PROTEIN"/>
    <property type="match status" value="1"/>
</dbReference>
<evidence type="ECO:0000313" key="4">
    <source>
        <dbReference type="Proteomes" id="UP000234275"/>
    </source>
</evidence>
<dbReference type="PANTHER" id="PTHR12149:SF8">
    <property type="entry name" value="PROTEIN-RIBULOSAMINE 3-KINASE"/>
    <property type="match status" value="1"/>
</dbReference>
<dbReference type="InterPro" id="IPR011009">
    <property type="entry name" value="Kinase-like_dom_sf"/>
</dbReference>
<dbReference type="Gene3D" id="3.90.1200.10">
    <property type="match status" value="1"/>
</dbReference>
<evidence type="ECO:0000256" key="2">
    <source>
        <dbReference type="ARBA" id="ARBA00048655"/>
    </source>
</evidence>
<dbReference type="OrthoDB" id="5772781at2759"/>
<dbReference type="VEuPathDB" id="FungiDB:P170DRAFT_453906"/>
<comment type="catalytic activity">
    <reaction evidence="2">
        <text>N(6)-D-ribulosyl-L-lysyl-[protein] + ATP = N(6)-(3-O-phospho-D-ribulosyl)-L-lysyl-[protein] + ADP + H(+)</text>
        <dbReference type="Rhea" id="RHEA:48432"/>
        <dbReference type="Rhea" id="RHEA-COMP:12103"/>
        <dbReference type="Rhea" id="RHEA-COMP:12104"/>
        <dbReference type="ChEBI" id="CHEBI:15378"/>
        <dbReference type="ChEBI" id="CHEBI:30616"/>
        <dbReference type="ChEBI" id="CHEBI:90418"/>
        <dbReference type="ChEBI" id="CHEBI:90420"/>
        <dbReference type="ChEBI" id="CHEBI:456216"/>
        <dbReference type="EC" id="2.7.1.172"/>
    </reaction>
    <physiologicalReaction direction="left-to-right" evidence="2">
        <dbReference type="Rhea" id="RHEA:48433"/>
    </physiologicalReaction>
</comment>
<dbReference type="EMBL" id="MSFO01000002">
    <property type="protein sequence ID" value="PLB52577.1"/>
    <property type="molecule type" value="Genomic_DNA"/>
</dbReference>
<accession>A0A2I2GIA8</accession>
<reference evidence="3 4" key="1">
    <citation type="submission" date="2016-12" db="EMBL/GenBank/DDBJ databases">
        <title>The genomes of Aspergillus section Nigri reveals drivers in fungal speciation.</title>
        <authorList>
            <consortium name="DOE Joint Genome Institute"/>
            <person name="Vesth T.C."/>
            <person name="Nybo J."/>
            <person name="Theobald S."/>
            <person name="Brandl J."/>
            <person name="Frisvad J.C."/>
            <person name="Nielsen K.F."/>
            <person name="Lyhne E.K."/>
            <person name="Kogle M.E."/>
            <person name="Kuo A."/>
            <person name="Riley R."/>
            <person name="Clum A."/>
            <person name="Nolan M."/>
            <person name="Lipzen A."/>
            <person name="Salamov A."/>
            <person name="Henrissat B."/>
            <person name="Wiebenga A."/>
            <person name="De Vries R.P."/>
            <person name="Grigoriev I.V."/>
            <person name="Mortensen U.H."/>
            <person name="Andersen M.R."/>
            <person name="Baker S.E."/>
        </authorList>
    </citation>
    <scope>NUCLEOTIDE SEQUENCE [LARGE SCALE GENOMIC DNA]</scope>
    <source>
        <strain evidence="3 4">IBT 23096</strain>
    </source>
</reference>
<dbReference type="EC" id="2.7.1.172" evidence="1"/>
<dbReference type="InterPro" id="IPR016477">
    <property type="entry name" value="Fructo-/Ketosamine-3-kinase"/>
</dbReference>
<dbReference type="Pfam" id="PF03881">
    <property type="entry name" value="Fructosamin_kin"/>
    <property type="match status" value="1"/>
</dbReference>
<evidence type="ECO:0000313" key="3">
    <source>
        <dbReference type="EMBL" id="PLB52577.1"/>
    </source>
</evidence>
<protein>
    <recommendedName>
        <fullName evidence="1">protein-ribulosamine 3-kinase</fullName>
        <ecNumber evidence="1">2.7.1.172</ecNumber>
    </recommendedName>
</protein>
<dbReference type="Proteomes" id="UP000234275">
    <property type="component" value="Unassembled WGS sequence"/>
</dbReference>
<keyword evidence="4" id="KW-1185">Reference proteome</keyword>
<name>A0A2I2GIA8_9EURO</name>
<dbReference type="SUPFAM" id="SSF56112">
    <property type="entry name" value="Protein kinase-like (PK-like)"/>
    <property type="match status" value="1"/>
</dbReference>
<dbReference type="GeneID" id="36559096"/>
<comment type="caution">
    <text evidence="3">The sequence shown here is derived from an EMBL/GenBank/DDBJ whole genome shotgun (WGS) entry which is preliminary data.</text>
</comment>
<gene>
    <name evidence="3" type="ORF">P170DRAFT_453906</name>
</gene>
<sequence length="298" mass="34271">METTTHKEPIPLDPNVLAALPRGSKILSTSRQGTSFFTKTGRIDTQLPTDILKTYFIKLFTQEGGQNMVRGEYESMKAIRAVTPSFAPKPLGWGTYSQDPHTHFFLCDKSPSGAFGFHVDTWSGNIPQRNGWEGSWEVFFAKNMRWALECEIRVKGFDSEFETLVPVIFEKVIPRLLRPLESDGRVVKPSLVHGDLWYGNSGVDVTSNESLVFDACCLYAHNEYEFGQWRPVCNRFGPEYLTAYHRYNEISEPKEDYDGRLDLYKLRFNTHVSALFPDNEALREQMLNDMRDLVRRYG</sequence>
<dbReference type="RefSeq" id="XP_024707879.1">
    <property type="nucleotide sequence ID" value="XM_024851397.1"/>
</dbReference>
<dbReference type="GO" id="GO:0102193">
    <property type="term" value="F:protein-ribulosamine 3-kinase activity"/>
    <property type="evidence" value="ECO:0007669"/>
    <property type="project" value="UniProtKB-EC"/>
</dbReference>
<evidence type="ECO:0000256" key="1">
    <source>
        <dbReference type="ARBA" id="ARBA00011961"/>
    </source>
</evidence>
<dbReference type="AlphaFoldDB" id="A0A2I2GIA8"/>
<organism evidence="3 4">
    <name type="scientific">Aspergillus steynii IBT 23096</name>
    <dbReference type="NCBI Taxonomy" id="1392250"/>
    <lineage>
        <taxon>Eukaryota</taxon>
        <taxon>Fungi</taxon>
        <taxon>Dikarya</taxon>
        <taxon>Ascomycota</taxon>
        <taxon>Pezizomycotina</taxon>
        <taxon>Eurotiomycetes</taxon>
        <taxon>Eurotiomycetidae</taxon>
        <taxon>Eurotiales</taxon>
        <taxon>Aspergillaceae</taxon>
        <taxon>Aspergillus</taxon>
        <taxon>Aspergillus subgen. Circumdati</taxon>
    </lineage>
</organism>
<proteinExistence type="predicted"/>